<comment type="caution">
    <text evidence="2">The sequence shown here is derived from an EMBL/GenBank/DDBJ whole genome shotgun (WGS) entry which is preliminary data.</text>
</comment>
<dbReference type="InParanoid" id="A0A543B3H9"/>
<dbReference type="OrthoDB" id="9806213at2"/>
<evidence type="ECO:0000259" key="1">
    <source>
        <dbReference type="Pfam" id="PF10592"/>
    </source>
</evidence>
<evidence type="ECO:0000313" key="2">
    <source>
        <dbReference type="EMBL" id="TQL79352.1"/>
    </source>
</evidence>
<feature type="domain" description="Abortive phage infection protein C-terminal" evidence="1">
    <location>
        <begin position="258"/>
        <end position="398"/>
    </location>
</feature>
<proteinExistence type="predicted"/>
<dbReference type="Pfam" id="PF10592">
    <property type="entry name" value="AIPR"/>
    <property type="match status" value="1"/>
</dbReference>
<reference evidence="2 3" key="1">
    <citation type="submission" date="2019-06" db="EMBL/GenBank/DDBJ databases">
        <title>Sequencing the genomes of 1000 actinobacteria strains.</title>
        <authorList>
            <person name="Klenk H.-P."/>
        </authorList>
    </citation>
    <scope>NUCLEOTIDE SEQUENCE [LARGE SCALE GENOMIC DNA]</scope>
    <source>
        <strain evidence="2 3">DSM 45928</strain>
    </source>
</reference>
<name>A0A543B3H9_9ACTN</name>
<dbReference type="EMBL" id="VFOW01000001">
    <property type="protein sequence ID" value="TQL79352.1"/>
    <property type="molecule type" value="Genomic_DNA"/>
</dbReference>
<dbReference type="RefSeq" id="WP_142044588.1">
    <property type="nucleotide sequence ID" value="NZ_JBHTGS010000002.1"/>
</dbReference>
<dbReference type="InterPro" id="IPR018891">
    <property type="entry name" value="AIPR_C"/>
</dbReference>
<dbReference type="Proteomes" id="UP000317043">
    <property type="component" value="Unassembled WGS sequence"/>
</dbReference>
<organism evidence="2 3">
    <name type="scientific">Stackebrandtia endophytica</name>
    <dbReference type="NCBI Taxonomy" id="1496996"/>
    <lineage>
        <taxon>Bacteria</taxon>
        <taxon>Bacillati</taxon>
        <taxon>Actinomycetota</taxon>
        <taxon>Actinomycetes</taxon>
        <taxon>Glycomycetales</taxon>
        <taxon>Glycomycetaceae</taxon>
        <taxon>Stackebrandtia</taxon>
    </lineage>
</organism>
<dbReference type="AlphaFoldDB" id="A0A543B3H9"/>
<protein>
    <submittedName>
        <fullName evidence="2">AIPR protein</fullName>
    </submittedName>
</protein>
<accession>A0A543B3H9</accession>
<keyword evidence="3" id="KW-1185">Reference proteome</keyword>
<gene>
    <name evidence="2" type="ORF">FB566_4953</name>
</gene>
<sequence length="573" mass="64207">MDPVIHQLMTEYCAEQGLDSWSDPDKFEVFTAHCVLSEHTYDRFRAADFRIGGSADGGIDGYAVVVNRRLFREPESLAHFIRDATEISPTIVVFQAKSSANMDRKFISDLRIRVENILRTDAALPNAADVEPLRECLRLLRKNMNRLSSRGVDLMVAYASTSPQANSDMLHEAQQAGRHLAGIGIVKTARFVCQGRDELDQLYQRTRWSSEVVLTFNDQYSMPVDSTAGVKQAWHGVVAAGDLIDALSTDGRLRPELFSENIREYQTDATVNDDIRGTLRDDVRRRRFAVLNNGITIVARSLGASTGRDLVMRDFQVVNGCQTCHVLAEEADRLDGVTVKVQILECDDDDVVSEIVTSTNRQTQIPKVYFTNRKSLVKRLEVYYRHQQARGRPLHFGRKPGKGANDLRSGVVGLNPQLRAYVAMFGPLAPSSGHRDLDDQFDTIFKHAAEEEFYTAAAALYRWEWLVDSRRVAKKFRPLGYQAIAVVGLWNGVRPLGGRAKEKAKRLAGIQELIWSDGQWERRGYDIQALLDDALVATDFADPRSAGAATTFGETVVNLARRQARQPKRAGFA</sequence>
<evidence type="ECO:0000313" key="3">
    <source>
        <dbReference type="Proteomes" id="UP000317043"/>
    </source>
</evidence>